<keyword evidence="1" id="KW-0378">Hydrolase</keyword>
<evidence type="ECO:0000313" key="3">
    <source>
        <dbReference type="Proteomes" id="UP001429601"/>
    </source>
</evidence>
<dbReference type="Pfam" id="PF10605">
    <property type="entry name" value="3HBOH"/>
    <property type="match status" value="1"/>
</dbReference>
<sequence length="584" mass="60486">MSASDNFGTLRVTTHRGGDDLLSAGLGLRGLSGAPAPFAHPAAPTPAELRRRAIQSNWKGIADLGPLGGFGTVYGSVPDVPGREFMAFARLAGAKASHRILVQVPDAFDRAKRCLVVSASPGTRGVYGSIAVAGAWGLPRGCAVAYTDKGAGSGYFDSADGSGVALDGTRAKAGEVPLEFEPTGVAARAGIAVKHAHSGDNPEADWGRHVLQAARFGLAMLDEAFPDDAPFTPANTRIIATGLSNGGGAVLRAAGEDTEGLLTAVVALAPNIYVEGHGRPFYDYATEAAIFLPAALAAPPFDGLPFARVGGAQPPAWALRCAALRAHGRLSAMLPAAQGEEALALLRASGWHDEALAVGASSASLDLWRAVTVAYASAYLRRPCGDMPCGYSYRPQHTGGMAGPVDAMIRAAWWADGSGTPPGAGIALAGGSDVSMDPTLPGNLCLRDLWTGQDTDAQRLREAVQVTAASLPREDLPVFVVHGAQDGLIPVGFSSDPYVKWLRAAGRSPVYWKVPHAQHFDAFLAFPDFGDRHVPLLPFGHAALDRAWAHVAEGRALPEDAAVRDTRPRGPGALTAAALALPGA</sequence>
<evidence type="ECO:0000256" key="1">
    <source>
        <dbReference type="ARBA" id="ARBA00022801"/>
    </source>
</evidence>
<dbReference type="InterPro" id="IPR016582">
    <property type="entry name" value="OHBut_olig_hydro_put"/>
</dbReference>
<organism evidence="2 3">
    <name type="scientific">Luteibacter jiangsuensis</name>
    <dbReference type="NCBI Taxonomy" id="637577"/>
    <lineage>
        <taxon>Bacteria</taxon>
        <taxon>Pseudomonadati</taxon>
        <taxon>Pseudomonadota</taxon>
        <taxon>Gammaproteobacteria</taxon>
        <taxon>Lysobacterales</taxon>
        <taxon>Rhodanobacteraceae</taxon>
        <taxon>Luteibacter</taxon>
    </lineage>
</organism>
<name>A0ABX0Q1M6_9GAMM</name>
<dbReference type="SUPFAM" id="SSF53474">
    <property type="entry name" value="alpha/beta-Hydrolases"/>
    <property type="match status" value="2"/>
</dbReference>
<proteinExistence type="predicted"/>
<dbReference type="InterPro" id="IPR029058">
    <property type="entry name" value="AB_hydrolase_fold"/>
</dbReference>
<evidence type="ECO:0000313" key="2">
    <source>
        <dbReference type="EMBL" id="NID03647.1"/>
    </source>
</evidence>
<dbReference type="Gene3D" id="3.40.50.1820">
    <property type="entry name" value="alpha/beta hydrolase"/>
    <property type="match status" value="2"/>
</dbReference>
<dbReference type="EMBL" id="JAAQQR010000001">
    <property type="protein sequence ID" value="NID03647.1"/>
    <property type="molecule type" value="Genomic_DNA"/>
</dbReference>
<protein>
    <submittedName>
        <fullName evidence="2">Hydrogenase</fullName>
    </submittedName>
</protein>
<comment type="caution">
    <text evidence="2">The sequence shown here is derived from an EMBL/GenBank/DDBJ whole genome shotgun (WGS) entry which is preliminary data.</text>
</comment>
<dbReference type="RefSeq" id="WP_167122549.1">
    <property type="nucleotide sequence ID" value="NZ_JAAQQR010000001.1"/>
</dbReference>
<accession>A0ABX0Q1M6</accession>
<dbReference type="Proteomes" id="UP001429601">
    <property type="component" value="Unassembled WGS sequence"/>
</dbReference>
<keyword evidence="3" id="KW-1185">Reference proteome</keyword>
<reference evidence="2 3" key="1">
    <citation type="journal article" date="2011" name="Curr. Microbiol.">
        <title>Luteibacter jiangsuensis sp. nov.: a methamidophos-degrading bacterium isolated from a methamidophos-manufacturing factory.</title>
        <authorList>
            <person name="Wang L."/>
            <person name="Wang G.L."/>
            <person name="Li S.P."/>
            <person name="Jiang J.D."/>
        </authorList>
    </citation>
    <scope>NUCLEOTIDE SEQUENCE [LARGE SCALE GENOMIC DNA]</scope>
    <source>
        <strain evidence="2 3">CGMCC 1.10133</strain>
    </source>
</reference>
<gene>
    <name evidence="2" type="ORF">HBF26_02030</name>
</gene>